<reference evidence="2 3" key="1">
    <citation type="submission" date="2017-03" db="EMBL/GenBank/DDBJ databases">
        <title>Genome Survey of Euroglyphus maynei.</title>
        <authorList>
            <person name="Arlian L.G."/>
            <person name="Morgan M.S."/>
            <person name="Rider S.D."/>
        </authorList>
    </citation>
    <scope>NUCLEOTIDE SEQUENCE [LARGE SCALE GENOMIC DNA]</scope>
    <source>
        <strain evidence="2">Arlian Lab</strain>
        <tissue evidence="2">Whole body</tissue>
    </source>
</reference>
<dbReference type="PANTHER" id="PTHR22897:SF8">
    <property type="entry name" value="SULFHYDRYL OXIDASE"/>
    <property type="match status" value="1"/>
</dbReference>
<name>A0A1Y3B818_EURMA</name>
<protein>
    <submittedName>
        <fullName evidence="2">Sulfhydryl oxidase 1-like protein</fullName>
    </submittedName>
</protein>
<proteinExistence type="predicted"/>
<dbReference type="GO" id="GO:0016971">
    <property type="term" value="F:flavin-dependent sulfhydryl oxidase activity"/>
    <property type="evidence" value="ECO:0007669"/>
    <property type="project" value="InterPro"/>
</dbReference>
<dbReference type="GO" id="GO:0005615">
    <property type="term" value="C:extracellular space"/>
    <property type="evidence" value="ECO:0007669"/>
    <property type="project" value="TreeGrafter"/>
</dbReference>
<sequence>MEQSSLDNKHLLKLSNDENESNALEKLSLPFLYVITPENRQIKVIPKPIMSDEDDGHYMTRLIAKDFVKNYDHEDVQQQHDNNGETSNEIVKYSTRIYMSDLHNAIRFALFHEIPLKPYLNQEQTNSLIRLLNVLYENFPFQNDKTKQFIKHFHDWLVKHSQRNAKRSSLSRINNDMVIDTKDMLTTMNMYEEYYHFPEQKPWKACAAISIGYQRSYPCS</sequence>
<organism evidence="2 3">
    <name type="scientific">Euroglyphus maynei</name>
    <name type="common">Mayne's house dust mite</name>
    <dbReference type="NCBI Taxonomy" id="6958"/>
    <lineage>
        <taxon>Eukaryota</taxon>
        <taxon>Metazoa</taxon>
        <taxon>Ecdysozoa</taxon>
        <taxon>Arthropoda</taxon>
        <taxon>Chelicerata</taxon>
        <taxon>Arachnida</taxon>
        <taxon>Acari</taxon>
        <taxon>Acariformes</taxon>
        <taxon>Sarcoptiformes</taxon>
        <taxon>Astigmata</taxon>
        <taxon>Psoroptidia</taxon>
        <taxon>Analgoidea</taxon>
        <taxon>Pyroglyphidae</taxon>
        <taxon>Pyroglyphinae</taxon>
        <taxon>Euroglyphus</taxon>
    </lineage>
</organism>
<dbReference type="AlphaFoldDB" id="A0A1Y3B818"/>
<comment type="caution">
    <text evidence="2">The sequence shown here is derived from an EMBL/GenBank/DDBJ whole genome shotgun (WGS) entry which is preliminary data.</text>
</comment>
<evidence type="ECO:0000259" key="1">
    <source>
        <dbReference type="Pfam" id="PF18371"/>
    </source>
</evidence>
<feature type="domain" description="Sulfhydryl oxidase flavin adenine dinucleotide (FAD) binding" evidence="1">
    <location>
        <begin position="94"/>
        <end position="177"/>
    </location>
</feature>
<dbReference type="Pfam" id="PF18371">
    <property type="entry name" value="FAD_SOX"/>
    <property type="match status" value="1"/>
</dbReference>
<dbReference type="InterPro" id="IPR042568">
    <property type="entry name" value="QSOX_FAD-bd_sf"/>
</dbReference>
<dbReference type="GO" id="GO:0006457">
    <property type="term" value="P:protein folding"/>
    <property type="evidence" value="ECO:0007669"/>
    <property type="project" value="TreeGrafter"/>
</dbReference>
<dbReference type="GO" id="GO:0000139">
    <property type="term" value="C:Golgi membrane"/>
    <property type="evidence" value="ECO:0007669"/>
    <property type="project" value="TreeGrafter"/>
</dbReference>
<dbReference type="Gene3D" id="1.20.120.1960">
    <property type="entry name" value="QSOX sulfhydryl oxidase domain"/>
    <property type="match status" value="1"/>
</dbReference>
<dbReference type="PANTHER" id="PTHR22897">
    <property type="entry name" value="QUIESCIN Q6-RELATED SULFHYDRYL OXIDASE"/>
    <property type="match status" value="1"/>
</dbReference>
<dbReference type="GO" id="GO:0003756">
    <property type="term" value="F:protein disulfide isomerase activity"/>
    <property type="evidence" value="ECO:0007669"/>
    <property type="project" value="TreeGrafter"/>
</dbReference>
<dbReference type="InterPro" id="IPR039798">
    <property type="entry name" value="Sulfhydryl_oxidase"/>
</dbReference>
<accession>A0A1Y3B818</accession>
<dbReference type="OrthoDB" id="59470at2759"/>
<dbReference type="Proteomes" id="UP000194236">
    <property type="component" value="Unassembled WGS sequence"/>
</dbReference>
<evidence type="ECO:0000313" key="3">
    <source>
        <dbReference type="Proteomes" id="UP000194236"/>
    </source>
</evidence>
<evidence type="ECO:0000313" key="2">
    <source>
        <dbReference type="EMBL" id="OTF76989.1"/>
    </source>
</evidence>
<dbReference type="InterPro" id="IPR040986">
    <property type="entry name" value="QSOX_FAD-bd_dom"/>
</dbReference>
<gene>
    <name evidence="2" type="ORF">BLA29_009845</name>
</gene>
<keyword evidence="3" id="KW-1185">Reference proteome</keyword>
<feature type="non-terminal residue" evidence="2">
    <location>
        <position position="220"/>
    </location>
</feature>
<dbReference type="EMBL" id="MUJZ01034852">
    <property type="protein sequence ID" value="OTF76989.1"/>
    <property type="molecule type" value="Genomic_DNA"/>
</dbReference>